<evidence type="ECO:0000313" key="4">
    <source>
        <dbReference type="Proteomes" id="UP000646548"/>
    </source>
</evidence>
<dbReference type="AlphaFoldDB" id="A0A834FJD8"/>
<keyword evidence="2" id="KW-0812">Transmembrane</keyword>
<evidence type="ECO:0000256" key="1">
    <source>
        <dbReference type="SAM" id="MobiDB-lite"/>
    </source>
</evidence>
<proteinExistence type="predicted"/>
<accession>A0A834FJD8</accession>
<keyword evidence="2" id="KW-0472">Membrane</keyword>
<organism evidence="3 4">
    <name type="scientific">Oryzias melastigma</name>
    <name type="common">Marine medaka</name>
    <dbReference type="NCBI Taxonomy" id="30732"/>
    <lineage>
        <taxon>Eukaryota</taxon>
        <taxon>Metazoa</taxon>
        <taxon>Chordata</taxon>
        <taxon>Craniata</taxon>
        <taxon>Vertebrata</taxon>
        <taxon>Euteleostomi</taxon>
        <taxon>Actinopterygii</taxon>
        <taxon>Neopterygii</taxon>
        <taxon>Teleostei</taxon>
        <taxon>Neoteleostei</taxon>
        <taxon>Acanthomorphata</taxon>
        <taxon>Ovalentaria</taxon>
        <taxon>Atherinomorphae</taxon>
        <taxon>Beloniformes</taxon>
        <taxon>Adrianichthyidae</taxon>
        <taxon>Oryziinae</taxon>
        <taxon>Oryzias</taxon>
    </lineage>
</organism>
<feature type="transmembrane region" description="Helical" evidence="2">
    <location>
        <begin position="68"/>
        <end position="90"/>
    </location>
</feature>
<keyword evidence="2" id="KW-1133">Transmembrane helix</keyword>
<evidence type="ECO:0000313" key="3">
    <source>
        <dbReference type="EMBL" id="KAF6735015.1"/>
    </source>
</evidence>
<sequence>MGPPLTASERLSSRNQSTPQALKRDGMHLKSYRRKYLTVLFMLLFLLSSASATTLCAREGTSEKTKRLNVFIVQLLRSGFEFLLVLSLVIDEEFCDR</sequence>
<gene>
    <name evidence="3" type="ORF">FQA47_002599</name>
</gene>
<feature type="region of interest" description="Disordered" evidence="1">
    <location>
        <begin position="1"/>
        <end position="23"/>
    </location>
</feature>
<evidence type="ECO:0000256" key="2">
    <source>
        <dbReference type="SAM" id="Phobius"/>
    </source>
</evidence>
<name>A0A834FJD8_ORYME</name>
<comment type="caution">
    <text evidence="3">The sequence shown here is derived from an EMBL/GenBank/DDBJ whole genome shotgun (WGS) entry which is preliminary data.</text>
</comment>
<protein>
    <submittedName>
        <fullName evidence="3">Uncharacterized protein</fullName>
    </submittedName>
</protein>
<dbReference type="EMBL" id="WKFB01000120">
    <property type="protein sequence ID" value="KAF6735015.1"/>
    <property type="molecule type" value="Genomic_DNA"/>
</dbReference>
<reference evidence="3" key="1">
    <citation type="journal article" name="BMC Genomics">
        <title>Long-read sequencing and de novo genome assembly of marine medaka (Oryzias melastigma).</title>
        <authorList>
            <person name="Liang P."/>
            <person name="Saqib H.S.A."/>
            <person name="Ni X."/>
            <person name="Shen Y."/>
        </authorList>
    </citation>
    <scope>NUCLEOTIDE SEQUENCE</scope>
    <source>
        <strain evidence="3">Bigg-433</strain>
    </source>
</reference>
<feature type="compositionally biased region" description="Polar residues" evidence="1">
    <location>
        <begin position="9"/>
        <end position="20"/>
    </location>
</feature>
<dbReference type="Proteomes" id="UP000646548">
    <property type="component" value="Unassembled WGS sequence"/>
</dbReference>